<organism evidence="2 3">
    <name type="scientific">Pseudo-nitzschia multistriata</name>
    <dbReference type="NCBI Taxonomy" id="183589"/>
    <lineage>
        <taxon>Eukaryota</taxon>
        <taxon>Sar</taxon>
        <taxon>Stramenopiles</taxon>
        <taxon>Ochrophyta</taxon>
        <taxon>Bacillariophyta</taxon>
        <taxon>Bacillariophyceae</taxon>
        <taxon>Bacillariophycidae</taxon>
        <taxon>Bacillariales</taxon>
        <taxon>Bacillariaceae</taxon>
        <taxon>Pseudo-nitzschia</taxon>
    </lineage>
</organism>
<evidence type="ECO:0000313" key="2">
    <source>
        <dbReference type="EMBL" id="VEU36492.1"/>
    </source>
</evidence>
<accession>A0A448Z374</accession>
<dbReference type="PANTHER" id="PTHR47280:SF1">
    <property type="entry name" value="PHEOPHYTINASE, CHLOROPLASTIC"/>
    <property type="match status" value="1"/>
</dbReference>
<sequence>MVAIMKSRPLMFSTISRRRHRFRSIGLALSMFYVALSSSYLVVGCDSYTANPPSKQHSSSGYTIQPMTWEYKSRYDIGYEVATPTAGEKDNDNDQEHPILLLNGFGVGSFHQHRLIAELLKDDEENDSKSGLPKRTVYCLDYLGQGRSWPKDCRDGTSEDEKDLQYSANTWCEQIIDFIEQVVEGNNKNDVKVHLVGNSVGGHLAAHVAQRRPDLVASICLLNPTPVWGSKLPGWNGHLPAPAIPKA</sequence>
<dbReference type="Gene3D" id="3.40.50.1820">
    <property type="entry name" value="alpha/beta hydrolase"/>
    <property type="match status" value="1"/>
</dbReference>
<keyword evidence="3" id="KW-1185">Reference proteome</keyword>
<dbReference type="OrthoDB" id="408373at2759"/>
<dbReference type="GO" id="GO:0015996">
    <property type="term" value="P:chlorophyll catabolic process"/>
    <property type="evidence" value="ECO:0007669"/>
    <property type="project" value="InterPro"/>
</dbReference>
<reference evidence="2 3" key="1">
    <citation type="submission" date="2019-01" db="EMBL/GenBank/DDBJ databases">
        <authorList>
            <person name="Ferrante I. M."/>
        </authorList>
    </citation>
    <scope>NUCLEOTIDE SEQUENCE [LARGE SCALE GENOMIC DNA]</scope>
    <source>
        <strain evidence="2 3">B856</strain>
    </source>
</reference>
<dbReference type="PANTHER" id="PTHR47280">
    <property type="entry name" value="PHEOPHYTINASE, CHLOROPLASTIC"/>
    <property type="match status" value="1"/>
</dbReference>
<evidence type="ECO:0000259" key="1">
    <source>
        <dbReference type="Pfam" id="PF00561"/>
    </source>
</evidence>
<dbReference type="GO" id="GO:0080124">
    <property type="term" value="F:pheophytinase activity"/>
    <property type="evidence" value="ECO:0007669"/>
    <property type="project" value="InterPro"/>
</dbReference>
<feature type="domain" description="AB hydrolase-1" evidence="1">
    <location>
        <begin position="98"/>
        <end position="238"/>
    </location>
</feature>
<dbReference type="Pfam" id="PF00561">
    <property type="entry name" value="Abhydrolase_1"/>
    <property type="match status" value="1"/>
</dbReference>
<dbReference type="EMBL" id="CAACVS010000092">
    <property type="protein sequence ID" value="VEU36492.1"/>
    <property type="molecule type" value="Genomic_DNA"/>
</dbReference>
<dbReference type="AlphaFoldDB" id="A0A448Z374"/>
<name>A0A448Z374_9STRA</name>
<dbReference type="Proteomes" id="UP000291116">
    <property type="component" value="Unassembled WGS sequence"/>
</dbReference>
<proteinExistence type="predicted"/>
<dbReference type="InterPro" id="IPR029058">
    <property type="entry name" value="AB_hydrolase_fold"/>
</dbReference>
<gene>
    <name evidence="2" type="ORF">PSNMU_V1.4_AUG-EV-PASAV3_0032750</name>
</gene>
<evidence type="ECO:0000313" key="3">
    <source>
        <dbReference type="Proteomes" id="UP000291116"/>
    </source>
</evidence>
<dbReference type="SUPFAM" id="SSF53474">
    <property type="entry name" value="alpha/beta-Hydrolases"/>
    <property type="match status" value="1"/>
</dbReference>
<protein>
    <recommendedName>
        <fullName evidence="1">AB hydrolase-1 domain-containing protein</fullName>
    </recommendedName>
</protein>
<dbReference type="InterPro" id="IPR044211">
    <property type="entry name" value="PPH_chloroplastic"/>
</dbReference>
<dbReference type="InterPro" id="IPR000073">
    <property type="entry name" value="AB_hydrolase_1"/>
</dbReference>